<gene>
    <name evidence="2" type="ORF">ACHKAR_19155</name>
</gene>
<dbReference type="PANTHER" id="PTHR41913">
    <property type="entry name" value="DUF1684 DOMAIN-CONTAINING PROTEIN"/>
    <property type="match status" value="1"/>
</dbReference>
<dbReference type="EMBL" id="JBIPKE010000020">
    <property type="protein sequence ID" value="MFH6985579.1"/>
    <property type="molecule type" value="Genomic_DNA"/>
</dbReference>
<keyword evidence="1" id="KW-0732">Signal</keyword>
<evidence type="ECO:0000313" key="3">
    <source>
        <dbReference type="Proteomes" id="UP001610063"/>
    </source>
</evidence>
<dbReference type="RefSeq" id="WP_395419001.1">
    <property type="nucleotide sequence ID" value="NZ_JBIPKE010000020.1"/>
</dbReference>
<dbReference type="Proteomes" id="UP001610063">
    <property type="component" value="Unassembled WGS sequence"/>
</dbReference>
<reference evidence="2 3" key="1">
    <citation type="journal article" date="2013" name="Int. J. Syst. Evol. Microbiol.">
        <title>Marinoscillum luteum sp. nov., isolated from marine sediment.</title>
        <authorList>
            <person name="Cha I.T."/>
            <person name="Park S.J."/>
            <person name="Kim S.J."/>
            <person name="Kim J.G."/>
            <person name="Jung M.Y."/>
            <person name="Shin K.S."/>
            <person name="Kwon K.K."/>
            <person name="Yang S.H."/>
            <person name="Seo Y.S."/>
            <person name="Rhee S.K."/>
        </authorList>
    </citation>
    <scope>NUCLEOTIDE SEQUENCE [LARGE SCALE GENOMIC DNA]</scope>
    <source>
        <strain evidence="2 3">KCTC 23939</strain>
    </source>
</reference>
<evidence type="ECO:0000256" key="1">
    <source>
        <dbReference type="SAM" id="SignalP"/>
    </source>
</evidence>
<comment type="caution">
    <text evidence="2">The sequence shown here is derived from an EMBL/GenBank/DDBJ whole genome shotgun (WGS) entry which is preliminary data.</text>
</comment>
<accession>A0ABW7NHI9</accession>
<name>A0ABW7NHI9_9BACT</name>
<dbReference type="Pfam" id="PF07920">
    <property type="entry name" value="DUF1684"/>
    <property type="match status" value="1"/>
</dbReference>
<feature type="chain" id="PRO_5047149342" evidence="1">
    <location>
        <begin position="21"/>
        <end position="202"/>
    </location>
</feature>
<sequence>MNVKYLICALFLGYGLTTLAQSTHEAEIRQWQKELNEEFSDPDSSPLTAKEIKKFKGLEFYPINEAYRVEATLEILQNQQPFTIPTSSQQQKVFVKYAIARFELMGQPFEFPLYQSLQLQQSEEYKDYLFAPFTDETNGFETYGGGRYMDLRIPEGNTLVIDFNKAYNPSCAYSPNYNCPIPPRENDLTLEVKAGVKAWEDH</sequence>
<keyword evidence="3" id="KW-1185">Reference proteome</keyword>
<feature type="signal peptide" evidence="1">
    <location>
        <begin position="1"/>
        <end position="20"/>
    </location>
</feature>
<dbReference type="PANTHER" id="PTHR41913:SF1">
    <property type="entry name" value="DUF1684 DOMAIN-CONTAINING PROTEIN"/>
    <property type="match status" value="1"/>
</dbReference>
<organism evidence="2 3">
    <name type="scientific">Marinoscillum luteum</name>
    <dbReference type="NCBI Taxonomy" id="861051"/>
    <lineage>
        <taxon>Bacteria</taxon>
        <taxon>Pseudomonadati</taxon>
        <taxon>Bacteroidota</taxon>
        <taxon>Cytophagia</taxon>
        <taxon>Cytophagales</taxon>
        <taxon>Reichenbachiellaceae</taxon>
        <taxon>Marinoscillum</taxon>
    </lineage>
</organism>
<protein>
    <submittedName>
        <fullName evidence="2">DUF1684 domain-containing protein</fullName>
    </submittedName>
</protein>
<proteinExistence type="predicted"/>
<evidence type="ECO:0000313" key="2">
    <source>
        <dbReference type="EMBL" id="MFH6985579.1"/>
    </source>
</evidence>
<dbReference type="InterPro" id="IPR012467">
    <property type="entry name" value="DUF1684"/>
</dbReference>